<organism evidence="1 2">
    <name type="scientific">Bradyrhizobium centrolobii</name>
    <dbReference type="NCBI Taxonomy" id="1505087"/>
    <lineage>
        <taxon>Bacteria</taxon>
        <taxon>Pseudomonadati</taxon>
        <taxon>Pseudomonadota</taxon>
        <taxon>Alphaproteobacteria</taxon>
        <taxon>Hyphomicrobiales</taxon>
        <taxon>Nitrobacteraceae</taxon>
        <taxon>Bradyrhizobium</taxon>
    </lineage>
</organism>
<protein>
    <submittedName>
        <fullName evidence="1">Uncharacterized protein</fullName>
    </submittedName>
</protein>
<gene>
    <name evidence="1" type="ORF">AYJ54_45720</name>
</gene>
<reference evidence="1 2" key="1">
    <citation type="submission" date="2016-03" db="EMBL/GenBank/DDBJ databases">
        <title>Draft Genome Sequence of the Strain BR 10245 (Bradyrhizobium sp.) isolated from nodules of Centrolobium paraense.</title>
        <authorList>
            <person name="Simoes-Araujo J.L.Sr."/>
            <person name="Barauna A.C."/>
            <person name="Silva K."/>
            <person name="Zilli J.E."/>
        </authorList>
    </citation>
    <scope>NUCLEOTIDE SEQUENCE [LARGE SCALE GENOMIC DNA]</scope>
    <source>
        <strain evidence="1 2">BR 10245</strain>
    </source>
</reference>
<dbReference type="AlphaFoldDB" id="A0A176YZ39"/>
<dbReference type="EMBL" id="LUUB01000038">
    <property type="protein sequence ID" value="OAF13034.1"/>
    <property type="molecule type" value="Genomic_DNA"/>
</dbReference>
<keyword evidence="2" id="KW-1185">Reference proteome</keyword>
<name>A0A176YZ39_9BRAD</name>
<proteinExistence type="predicted"/>
<accession>A0A176YZ39</accession>
<evidence type="ECO:0000313" key="2">
    <source>
        <dbReference type="Proteomes" id="UP000076959"/>
    </source>
</evidence>
<evidence type="ECO:0000313" key="1">
    <source>
        <dbReference type="EMBL" id="OAF13034.1"/>
    </source>
</evidence>
<comment type="caution">
    <text evidence="1">The sequence shown here is derived from an EMBL/GenBank/DDBJ whole genome shotgun (WGS) entry which is preliminary data.</text>
</comment>
<sequence length="134" mass="13950">MNALATLAPISRSEKPHLFPWRAVCFGSTQLSILDFAGVASAACARGVRGHCQTFPFGIAGLFSASHDASIARCGDRIRVVALHTGITVLLLNFSSSLHSGFRFGLNRHKFATGAVLAAIAAAVQTTTAALATP</sequence>
<dbReference type="Proteomes" id="UP000076959">
    <property type="component" value="Unassembled WGS sequence"/>
</dbReference>
<dbReference type="RefSeq" id="WP_136623572.1">
    <property type="nucleotide sequence ID" value="NZ_LUUB01000038.1"/>
</dbReference>